<accession>A0A1M4Z555</accession>
<dbReference type="Gene3D" id="1.10.1760.20">
    <property type="match status" value="1"/>
</dbReference>
<dbReference type="NCBIfam" id="TIGR02359">
    <property type="entry name" value="thiW"/>
    <property type="match status" value="1"/>
</dbReference>
<dbReference type="Proteomes" id="UP000184404">
    <property type="component" value="Unassembled WGS sequence"/>
</dbReference>
<keyword evidence="1" id="KW-0812">Transmembrane</keyword>
<dbReference type="EMBL" id="FQUG01000007">
    <property type="protein sequence ID" value="SHF13184.1"/>
    <property type="molecule type" value="Genomic_DNA"/>
</dbReference>
<dbReference type="STRING" id="1123243.SAMN02745190_01926"/>
<keyword evidence="1" id="KW-1133">Transmembrane helix</keyword>
<dbReference type="InterPro" id="IPR012652">
    <property type="entry name" value="ThiW"/>
</dbReference>
<dbReference type="RefSeq" id="WP_072936006.1">
    <property type="nucleotide sequence ID" value="NZ_FQUG01000007.1"/>
</dbReference>
<protein>
    <submittedName>
        <fullName evidence="2">Energy coupling factor transporter S component ThiW</fullName>
    </submittedName>
</protein>
<proteinExistence type="predicted"/>
<feature type="transmembrane region" description="Helical" evidence="1">
    <location>
        <begin position="9"/>
        <end position="29"/>
    </location>
</feature>
<sequence length="171" mass="18213">MSHKHHRKIVVSGMLMAVIIALSGFYIPVGASKCFPIQHMVNVLAAVLLGPWWGVAIAFCASLLRNLMGTGTLLAFPGSMAGALLCGIMYHYTGRLSLTCAAEVVGTGIVGGLLAYPVAVFLLGREAALFAFVMPFLISTAGGSLAAAFLVKGLERSRVLSYMRERILNRR</sequence>
<name>A0A1M4Z555_9FIRM</name>
<feature type="transmembrane region" description="Helical" evidence="1">
    <location>
        <begin position="104"/>
        <end position="123"/>
    </location>
</feature>
<dbReference type="OrthoDB" id="5516776at2"/>
<organism evidence="2 3">
    <name type="scientific">Schwartzia succinivorans DSM 10502</name>
    <dbReference type="NCBI Taxonomy" id="1123243"/>
    <lineage>
        <taxon>Bacteria</taxon>
        <taxon>Bacillati</taxon>
        <taxon>Bacillota</taxon>
        <taxon>Negativicutes</taxon>
        <taxon>Selenomonadales</taxon>
        <taxon>Selenomonadaceae</taxon>
        <taxon>Schwartzia</taxon>
    </lineage>
</organism>
<keyword evidence="3" id="KW-1185">Reference proteome</keyword>
<gene>
    <name evidence="2" type="ORF">SAMN02745190_01926</name>
</gene>
<keyword evidence="1" id="KW-0472">Membrane</keyword>
<evidence type="ECO:0000313" key="3">
    <source>
        <dbReference type="Proteomes" id="UP000184404"/>
    </source>
</evidence>
<feature type="transmembrane region" description="Helical" evidence="1">
    <location>
        <begin position="130"/>
        <end position="151"/>
    </location>
</feature>
<reference evidence="2 3" key="1">
    <citation type="submission" date="2016-11" db="EMBL/GenBank/DDBJ databases">
        <authorList>
            <person name="Jaros S."/>
            <person name="Januszkiewicz K."/>
            <person name="Wedrychowicz H."/>
        </authorList>
    </citation>
    <scope>NUCLEOTIDE SEQUENCE [LARGE SCALE GENOMIC DNA]</scope>
    <source>
        <strain evidence="2 3">DSM 10502</strain>
    </source>
</reference>
<dbReference type="AlphaFoldDB" id="A0A1M4Z555"/>
<evidence type="ECO:0000256" key="1">
    <source>
        <dbReference type="SAM" id="Phobius"/>
    </source>
</evidence>
<feature type="transmembrane region" description="Helical" evidence="1">
    <location>
        <begin position="41"/>
        <end position="64"/>
    </location>
</feature>
<dbReference type="Pfam" id="PF09512">
    <property type="entry name" value="ThiW"/>
    <property type="match status" value="1"/>
</dbReference>
<feature type="transmembrane region" description="Helical" evidence="1">
    <location>
        <begin position="71"/>
        <end position="92"/>
    </location>
</feature>
<dbReference type="PIRSF" id="PIRSF024534">
    <property type="entry name" value="ThiW"/>
    <property type="match status" value="1"/>
</dbReference>
<evidence type="ECO:0000313" key="2">
    <source>
        <dbReference type="EMBL" id="SHF13184.1"/>
    </source>
</evidence>